<name>W4PIN5_9BACE</name>
<gene>
    <name evidence="1" type="ORF">JCM6294_1982</name>
</gene>
<dbReference type="Proteomes" id="UP000018842">
    <property type="component" value="Unassembled WGS sequence"/>
</dbReference>
<protein>
    <submittedName>
        <fullName evidence="1">Uncharacterized protein</fullName>
    </submittedName>
</protein>
<evidence type="ECO:0000313" key="1">
    <source>
        <dbReference type="EMBL" id="GAE18994.1"/>
    </source>
</evidence>
<reference evidence="2" key="1">
    <citation type="journal article" date="2014" name="Genome">
        <title>Draft Genome Sequences of Three Strains of Bacteroides pyogenes Isolated from a Cat and Swine.</title>
        <authorList>
            <person name="Sakamoto M."/>
            <person name="Oshima K."/>
            <person name="Suda W."/>
            <person name="Kitamura K."/>
            <person name="Iida T."/>
            <person name="Hattori M."/>
            <person name="Ohkuma M."/>
        </authorList>
    </citation>
    <scope>NUCLEOTIDE SEQUENCE [LARGE SCALE GENOMIC DNA]</scope>
    <source>
        <strain evidence="2">JCM 6294</strain>
    </source>
</reference>
<accession>W4PIN5</accession>
<dbReference type="eggNOG" id="ENOG5030FNJ">
    <property type="taxonomic scope" value="Bacteria"/>
</dbReference>
<dbReference type="EMBL" id="BAIR01000015">
    <property type="protein sequence ID" value="GAE18994.1"/>
    <property type="molecule type" value="Genomic_DNA"/>
</dbReference>
<proteinExistence type="predicted"/>
<dbReference type="AlphaFoldDB" id="W4PIN5"/>
<comment type="caution">
    <text evidence="1">The sequence shown here is derived from an EMBL/GenBank/DDBJ whole genome shotgun (WGS) entry which is preliminary data.</text>
</comment>
<evidence type="ECO:0000313" key="2">
    <source>
        <dbReference type="Proteomes" id="UP000018842"/>
    </source>
</evidence>
<dbReference type="STRING" id="1121100.GCA_000428105_01848"/>
<organism evidence="1 2">
    <name type="scientific">Bacteroides pyogenes DSM 20611 = JCM 6294</name>
    <dbReference type="NCBI Taxonomy" id="1121100"/>
    <lineage>
        <taxon>Bacteria</taxon>
        <taxon>Pseudomonadati</taxon>
        <taxon>Bacteroidota</taxon>
        <taxon>Bacteroidia</taxon>
        <taxon>Bacteroidales</taxon>
        <taxon>Bacteroidaceae</taxon>
        <taxon>Bacteroides</taxon>
    </lineage>
</organism>
<sequence>MAGGLFDANGGFVYNLRNTNNPASARAYANLDASGMAIWHLKIKRYPIVLRYQANFPLIGLMFSPRYGQSYYEIFSVENTSGVVQFTSLHNQPSLRQMLSADFPVGKARMRVSYLADLQQSNVNRIKTHTYSHIFMIGFVKNIYRVSNKEESALPPSVRAY</sequence>